<reference evidence="1 2" key="1">
    <citation type="journal article" date="2023" name="Microbiol. Spectr.">
        <title>Symbiosis of Carpenter Bees with Uncharacterized Lactic Acid Bacteria Showing NAD Auxotrophy.</title>
        <authorList>
            <person name="Kawasaki S."/>
            <person name="Ozawa K."/>
            <person name="Mori T."/>
            <person name="Yamamoto A."/>
            <person name="Ito M."/>
            <person name="Ohkuma M."/>
            <person name="Sakamoto M."/>
            <person name="Matsutani M."/>
        </authorList>
    </citation>
    <scope>NUCLEOTIDE SEQUENCE [LARGE SCALE GENOMIC DNA]</scope>
    <source>
        <strain evidence="1 2">XA3</strain>
    </source>
</reference>
<dbReference type="AlphaFoldDB" id="A0AAU9DH49"/>
<proteinExistence type="predicted"/>
<sequence>MLKKFIEKMMNKKGLAMAFFIALFSAFLFQGKIVSAFTGTPLPQMPGVSTDLTTQIDGKYAFSPVVSAQTRIVATPISNCTLQPYDASMNIPNMPNTPGIYMLYPTAGSNGNMQAKITYTNVGFDNFGHAIDVITEVTTTNATKYAFLIPIGAVGTSNTAPGQMSAKVKSSFVLHGTDTPAVVSGGHITMGTINNVKVVSFDINQFIKIYTRSDTIIKYAPGLNGLTDFSADTWSITAPSQLTGIFENKSGFQYEFKTTPDAWGILGSGFILGSLANIAMPGANKAGNDESIDPLTINAQALPLGTLSDFQPTPLLDPPYPTIHPSQVRPLYSITQILTYPQSPADYLKKYQIEDDLNPAWQVNPLDVVVTDEDGNVVTNNFDITINTLNHLTIAAKPTALSDTNFYGTAGHIFTFLIKGCVNKNNSATWQAQWQSTADPQSFYLGYPNKATLTYQVGTKPATTSETNSASNKILIFRPTVKTDQPKYNGDHSVISGKVNNRSTGVVGNPAYVDFYLTYRSKTGVTKTVPWNLQNPTTGVLNRLITSASGVDQNWTAQLPDDMGYNPSDTYNQTITVTIKDQDGVSNQTTFNLGSWWVVDSNNVLTIYPHELNFDVDRVNYIGDDGKPTSDWPWYRKDSQIVKTVISPGVTAKNSLFGLFSRMSAMTSIEGLAQLDTSEVTNMSSMFSQCSSLTAIDVTNFNTSNVTDMSSMFGYCSQLPNLDVTHFDTSKVENMAAMFKECNNLTNIDVTKFDTSKVTNMSAMFTSCKKITSLDVTHFNTSLVTDMSLMFFECSSLPTINLNNFVTSNVLDMRSMFGFSTGLTTLDLRNFDTSKVTSMSGMFYYCRSMTDLKLDSVKFDTSQVTAMDNMFNRCTVLPNIDVSFFKTKNVTNMNGMFGGCAEITRLDVSGFDTEKVGNFNAMFSGCSKLTSLDLTQFNTKRVYSSYRKGMLANTPKLWKITFGPNFILEDYVSNEMLANPTVEDAINDVDNPTPIYYVTNPQWREVGTGSPHEPKGNELTVTQMMNESAVRSDTRTYVWDQVGTQTLEATSRSIDFGTHEGYLKNQEYVSDSQNIKKTDNRNSDTAKQWHIEAAVTKPFTLTTNSTKVIKGDPLYYHDTTAGTTTHLTSTGQTIYSGTKSDNKPDTKNYPWTLSFKSIPSDIPTAGSYNGQITFTLVNNTP</sequence>
<accession>A0AAU9DH49</accession>
<dbReference type="InterPro" id="IPR005046">
    <property type="entry name" value="DUF285"/>
</dbReference>
<dbReference type="InterPro" id="IPR011889">
    <property type="entry name" value="Liste_lipo_26"/>
</dbReference>
<keyword evidence="2" id="KW-1185">Reference proteome</keyword>
<protein>
    <recommendedName>
        <fullName evidence="3">BspA family leucine-rich repeat surface protein</fullName>
    </recommendedName>
</protein>
<dbReference type="SUPFAM" id="SSF52058">
    <property type="entry name" value="L domain-like"/>
    <property type="match status" value="1"/>
</dbReference>
<dbReference type="Pfam" id="PF03382">
    <property type="entry name" value="DUF285"/>
    <property type="match status" value="2"/>
</dbReference>
<dbReference type="NCBIfam" id="TIGR02167">
    <property type="entry name" value="Liste_lipo_26"/>
    <property type="match status" value="10"/>
</dbReference>
<dbReference type="Gene3D" id="3.80.10.10">
    <property type="entry name" value="Ribonuclease Inhibitor"/>
    <property type="match status" value="2"/>
</dbReference>
<dbReference type="KEGG" id="xap:XA3_00570"/>
<dbReference type="RefSeq" id="WP_317635574.1">
    <property type="nucleotide sequence ID" value="NZ_AP026802.1"/>
</dbReference>
<evidence type="ECO:0000313" key="1">
    <source>
        <dbReference type="EMBL" id="BDR57616.1"/>
    </source>
</evidence>
<organism evidence="1 2">
    <name type="scientific">Xylocopilactobacillus apicola</name>
    <dbReference type="NCBI Taxonomy" id="2932184"/>
    <lineage>
        <taxon>Bacteria</taxon>
        <taxon>Bacillati</taxon>
        <taxon>Bacillota</taxon>
        <taxon>Bacilli</taxon>
        <taxon>Lactobacillales</taxon>
        <taxon>Lactobacillaceae</taxon>
        <taxon>Xylocopilactobacillus</taxon>
    </lineage>
</organism>
<evidence type="ECO:0008006" key="3">
    <source>
        <dbReference type="Google" id="ProtNLM"/>
    </source>
</evidence>
<dbReference type="EMBL" id="AP026802">
    <property type="protein sequence ID" value="BDR57616.1"/>
    <property type="molecule type" value="Genomic_DNA"/>
</dbReference>
<gene>
    <name evidence="1" type="ORF">XA3_00570</name>
</gene>
<dbReference type="Proteomes" id="UP001321861">
    <property type="component" value="Chromosome"/>
</dbReference>
<dbReference type="InterPro" id="IPR032675">
    <property type="entry name" value="LRR_dom_sf"/>
</dbReference>
<evidence type="ECO:0000313" key="2">
    <source>
        <dbReference type="Proteomes" id="UP001321861"/>
    </source>
</evidence>
<name>A0AAU9DH49_9LACO</name>